<sequence length="93" mass="9828">KIRFPVAAGVLALLDHQLPAVVDPVTALYQLAVAVVADFRYLVAVPQVAGLFGFLVAAFAGAPPEEVVTVEPAFPSWCVDNPELITARLCPLT</sequence>
<comment type="caution">
    <text evidence="1">The sequence shown here is derived from an EMBL/GenBank/DDBJ whole genome shotgun (WGS) entry which is preliminary data.</text>
</comment>
<dbReference type="Proteomes" id="UP000810130">
    <property type="component" value="Unassembled WGS sequence"/>
</dbReference>
<accession>A0ABS5BHX3</accession>
<keyword evidence="2" id="KW-1185">Reference proteome</keyword>
<evidence type="ECO:0000313" key="2">
    <source>
        <dbReference type="Proteomes" id="UP000810130"/>
    </source>
</evidence>
<proteinExistence type="predicted"/>
<name>A0ABS5BHX3_9GAMM</name>
<dbReference type="EMBL" id="JAGJWX010000080">
    <property type="protein sequence ID" value="MBP2860036.1"/>
    <property type="molecule type" value="Genomic_DNA"/>
</dbReference>
<reference evidence="1 2" key="1">
    <citation type="submission" date="2021-04" db="EMBL/GenBank/DDBJ databases">
        <title>Genomic and host-range diversity within the Dickeya zeae complex, identification of D. zeae and D. oryzae members, proposal of two novel subspecies D. zeae subsp. zeae subsp. nov. and D. zeae subsp. dombae subsp. nov.</title>
        <authorList>
            <person name="Van Gijsegem F."/>
            <person name="Hugouvieux-Cotte-Pattat N."/>
        </authorList>
    </citation>
    <scope>NUCLEOTIDE SEQUENCE [LARGE SCALE GENOMIC DNA]</scope>
    <source>
        <strain evidence="1 2">FVG03</strain>
    </source>
</reference>
<feature type="non-terminal residue" evidence="1">
    <location>
        <position position="93"/>
    </location>
</feature>
<gene>
    <name evidence="1" type="ORF">J8657_20855</name>
</gene>
<evidence type="ECO:0000313" key="1">
    <source>
        <dbReference type="EMBL" id="MBP2860036.1"/>
    </source>
</evidence>
<feature type="non-terminal residue" evidence="1">
    <location>
        <position position="1"/>
    </location>
</feature>
<protein>
    <submittedName>
        <fullName evidence="1">Uncharacterized protein</fullName>
    </submittedName>
</protein>
<organism evidence="1 2">
    <name type="scientific">Dickeya oryzae</name>
    <dbReference type="NCBI Taxonomy" id="1240404"/>
    <lineage>
        <taxon>Bacteria</taxon>
        <taxon>Pseudomonadati</taxon>
        <taxon>Pseudomonadota</taxon>
        <taxon>Gammaproteobacteria</taxon>
        <taxon>Enterobacterales</taxon>
        <taxon>Pectobacteriaceae</taxon>
        <taxon>Dickeya</taxon>
    </lineage>
</organism>